<feature type="transmembrane region" description="Helical" evidence="1">
    <location>
        <begin position="30"/>
        <end position="46"/>
    </location>
</feature>
<keyword evidence="3" id="KW-1185">Reference proteome</keyword>
<evidence type="ECO:0000313" key="2">
    <source>
        <dbReference type="EMBL" id="SNR26566.1"/>
    </source>
</evidence>
<proteinExistence type="predicted"/>
<reference evidence="2 3" key="1">
    <citation type="submission" date="2017-06" db="EMBL/GenBank/DDBJ databases">
        <authorList>
            <person name="Kim H.J."/>
            <person name="Triplett B.A."/>
        </authorList>
    </citation>
    <scope>NUCLEOTIDE SEQUENCE [LARGE SCALE GENOMIC DNA]</scope>
    <source>
        <strain evidence="2 3">DSM 29052</strain>
    </source>
</reference>
<feature type="transmembrane region" description="Helical" evidence="1">
    <location>
        <begin position="58"/>
        <end position="82"/>
    </location>
</feature>
<organism evidence="2 3">
    <name type="scientific">Puniceibacterium sediminis</name>
    <dbReference type="NCBI Taxonomy" id="1608407"/>
    <lineage>
        <taxon>Bacteria</taxon>
        <taxon>Pseudomonadati</taxon>
        <taxon>Pseudomonadota</taxon>
        <taxon>Alphaproteobacteria</taxon>
        <taxon>Rhodobacterales</taxon>
        <taxon>Paracoccaceae</taxon>
        <taxon>Puniceibacterium</taxon>
    </lineage>
</organism>
<dbReference type="AlphaFoldDB" id="A0A238UX19"/>
<protein>
    <submittedName>
        <fullName evidence="2">Uncharacterized protein</fullName>
    </submittedName>
</protein>
<accession>A0A238UX19</accession>
<keyword evidence="1" id="KW-1133">Transmembrane helix</keyword>
<dbReference type="EMBL" id="FZNN01000001">
    <property type="protein sequence ID" value="SNR26566.1"/>
    <property type="molecule type" value="Genomic_DNA"/>
</dbReference>
<evidence type="ECO:0000256" key="1">
    <source>
        <dbReference type="SAM" id="Phobius"/>
    </source>
</evidence>
<evidence type="ECO:0000313" key="3">
    <source>
        <dbReference type="Proteomes" id="UP000198417"/>
    </source>
</evidence>
<dbReference type="OrthoDB" id="7866023at2"/>
<keyword evidence="1" id="KW-0812">Transmembrane</keyword>
<dbReference type="Proteomes" id="UP000198417">
    <property type="component" value="Unassembled WGS sequence"/>
</dbReference>
<sequence>MIYAVALLCYLGALIGTLVAVRRGFARSIRWLLVVCALLLSWSVYTSRGHQDWDAIGFAILSVLVVLPVFLGTVTGVLTGVYRSRKDRQKTPHG</sequence>
<keyword evidence="1" id="KW-0472">Membrane</keyword>
<gene>
    <name evidence="2" type="ORF">SAMN06265370_101255</name>
</gene>
<dbReference type="RefSeq" id="WP_089268698.1">
    <property type="nucleotide sequence ID" value="NZ_FZNN01000001.1"/>
</dbReference>
<name>A0A238UX19_9RHOB</name>